<evidence type="ECO:0000256" key="3">
    <source>
        <dbReference type="ARBA" id="ARBA00022692"/>
    </source>
</evidence>
<feature type="transmembrane region" description="Helical" evidence="7">
    <location>
        <begin position="241"/>
        <end position="262"/>
    </location>
</feature>
<feature type="transmembrane region" description="Helical" evidence="7">
    <location>
        <begin position="151"/>
        <end position="174"/>
    </location>
</feature>
<keyword evidence="3 7" id="KW-0812">Transmembrane</keyword>
<feature type="region of interest" description="Disordered" evidence="6">
    <location>
        <begin position="114"/>
        <end position="136"/>
    </location>
</feature>
<dbReference type="GO" id="GO:0016020">
    <property type="term" value="C:membrane"/>
    <property type="evidence" value="ECO:0007669"/>
    <property type="project" value="UniProtKB-SubCell"/>
</dbReference>
<dbReference type="PANTHER" id="PTHR31548:SF6">
    <property type="entry name" value="AGAP002756-PA"/>
    <property type="match status" value="1"/>
</dbReference>
<gene>
    <name evidence="8" type="ORF">PSYICH_LOCUS4097</name>
</gene>
<keyword evidence="9" id="KW-1185">Reference proteome</keyword>
<accession>A0A9P0CMT0</accession>
<dbReference type="PANTHER" id="PTHR31548">
    <property type="entry name" value="CLARIN"/>
    <property type="match status" value="1"/>
</dbReference>
<evidence type="ECO:0000256" key="2">
    <source>
        <dbReference type="ARBA" id="ARBA00005787"/>
    </source>
</evidence>
<evidence type="ECO:0000256" key="6">
    <source>
        <dbReference type="SAM" id="MobiDB-lite"/>
    </source>
</evidence>
<proteinExistence type="inferred from homology"/>
<evidence type="ECO:0000256" key="4">
    <source>
        <dbReference type="ARBA" id="ARBA00022989"/>
    </source>
</evidence>
<comment type="subcellular location">
    <subcellularLocation>
        <location evidence="1">Membrane</location>
        <topology evidence="1">Multi-pass membrane protein</topology>
    </subcellularLocation>
</comment>
<evidence type="ECO:0000313" key="9">
    <source>
        <dbReference type="Proteomes" id="UP001153636"/>
    </source>
</evidence>
<evidence type="ECO:0000256" key="5">
    <source>
        <dbReference type="ARBA" id="ARBA00023136"/>
    </source>
</evidence>
<protein>
    <recommendedName>
        <fullName evidence="10">Clarin-3</fullName>
    </recommendedName>
</protein>
<evidence type="ECO:0008006" key="10">
    <source>
        <dbReference type="Google" id="ProtNLM"/>
    </source>
</evidence>
<name>A0A9P0CMT0_9CUCU</name>
<feature type="transmembrane region" description="Helical" evidence="7">
    <location>
        <begin position="186"/>
        <end position="212"/>
    </location>
</feature>
<reference evidence="8" key="1">
    <citation type="submission" date="2022-01" db="EMBL/GenBank/DDBJ databases">
        <authorList>
            <person name="King R."/>
        </authorList>
    </citation>
    <scope>NUCLEOTIDE SEQUENCE</scope>
</reference>
<evidence type="ECO:0000256" key="1">
    <source>
        <dbReference type="ARBA" id="ARBA00004141"/>
    </source>
</evidence>
<evidence type="ECO:0000256" key="7">
    <source>
        <dbReference type="SAM" id="Phobius"/>
    </source>
</evidence>
<dbReference type="InterPro" id="IPR026748">
    <property type="entry name" value="Clarin"/>
</dbReference>
<dbReference type="GO" id="GO:0007605">
    <property type="term" value="P:sensory perception of sound"/>
    <property type="evidence" value="ECO:0007669"/>
    <property type="project" value="UniProtKB-ARBA"/>
</dbReference>
<keyword evidence="5 7" id="KW-0472">Membrane</keyword>
<organism evidence="8 9">
    <name type="scientific">Psylliodes chrysocephalus</name>
    <dbReference type="NCBI Taxonomy" id="3402493"/>
    <lineage>
        <taxon>Eukaryota</taxon>
        <taxon>Metazoa</taxon>
        <taxon>Ecdysozoa</taxon>
        <taxon>Arthropoda</taxon>
        <taxon>Hexapoda</taxon>
        <taxon>Insecta</taxon>
        <taxon>Pterygota</taxon>
        <taxon>Neoptera</taxon>
        <taxon>Endopterygota</taxon>
        <taxon>Coleoptera</taxon>
        <taxon>Polyphaga</taxon>
        <taxon>Cucujiformia</taxon>
        <taxon>Chrysomeloidea</taxon>
        <taxon>Chrysomelidae</taxon>
        <taxon>Galerucinae</taxon>
        <taxon>Alticini</taxon>
        <taxon>Psylliodes</taxon>
    </lineage>
</organism>
<sequence length="289" mass="32919">MSSYMANIKKLLVFLTCFLSGLGVLFSIASITTERWVYANNMIYYQIPDTMQKVKYGLFHGTLTTTVGTVMASVPLTMTCLAKENVCAYLCAESDEARYTLLKDIYHNKKEIEQPNCPRSSQDQERRTRVSSTFQTNTTDTSNKKYINCGIWVTTILFLVVSMLFGLISSGLSFYNTNINPIQVYLSIYGLFLYNAIALFSLIIAMMVWGVFYNLSIYHDVAIFDTLTGAMESDKTAYLGYSYWLNIAPLILYMMSIAVLFLRQYLISKDPGHKIVQRQDDGDPVIYLY</sequence>
<comment type="similarity">
    <text evidence="2">Belongs to the clarin family.</text>
</comment>
<dbReference type="EMBL" id="OV651825">
    <property type="protein sequence ID" value="CAH1102685.1"/>
    <property type="molecule type" value="Genomic_DNA"/>
</dbReference>
<dbReference type="OrthoDB" id="6432214at2759"/>
<keyword evidence="4 7" id="KW-1133">Transmembrane helix</keyword>
<dbReference type="Gene3D" id="1.20.140.150">
    <property type="match status" value="1"/>
</dbReference>
<dbReference type="AlphaFoldDB" id="A0A9P0CMT0"/>
<evidence type="ECO:0000313" key="8">
    <source>
        <dbReference type="EMBL" id="CAH1102685.1"/>
    </source>
</evidence>
<dbReference type="Proteomes" id="UP001153636">
    <property type="component" value="Chromosome 13"/>
</dbReference>